<dbReference type="Proteomes" id="UP000192801">
    <property type="component" value="Unassembled WGS sequence"/>
</dbReference>
<evidence type="ECO:0000256" key="3">
    <source>
        <dbReference type="RuleBase" id="RU003345"/>
    </source>
</evidence>
<sequence length="499" mass="52598">MASPDAASTTGATATDGRQPARRLLIDGKLVEAQGGATYASLNPATGEVLAFAPDATVADAEAAVAAARRAFDETDWSTNVDLRIRCLEQLHTALVEHRDEMGQLTTDEVGATPALLAGAQYDQPVAIVKYYADLLKTFPMTEDLGNIESRGMQHHRWVEKEAAGVVAAIIAYNYPNQLALAKLAPALAAGCTVVLKAAPDTPLITLALGELIANHTDIPAGVVNVISGADPAVGAALTTSPDVDMVTFTGSTPTGRAIMSAASDTLKKVFLELGGKSAAIILDDAELNMATIFAAFSMVTHAGQGCALTSRLLVPRSKKDEIVEMIKTHFSHVRYGNPNDEGVYMGPLISEKQRDKVDSMVQRAVAAGATLVTGGEKKDPGYFYTPTLLADVDPDSEIAQEEVFGPVLAVIAYEDDDDAVRIANNSIYGLSGAVFGSQERALAVARRIRTGTFSINGGNYFNPDAPFGGYKQSGIGREMGRSGLEEFLESKTFATVVG</sequence>
<dbReference type="AlphaFoldDB" id="A0A1X0CUK9"/>
<evidence type="ECO:0000313" key="4">
    <source>
        <dbReference type="EMBL" id="ORA63775.1"/>
    </source>
</evidence>
<dbReference type="PANTHER" id="PTHR42804:SF1">
    <property type="entry name" value="ALDEHYDE DEHYDROGENASE-RELATED"/>
    <property type="match status" value="1"/>
</dbReference>
<dbReference type="FunFam" id="3.40.605.10:FF:000007">
    <property type="entry name" value="NAD/NADP-dependent betaine aldehyde dehydrogenase"/>
    <property type="match status" value="1"/>
</dbReference>
<protein>
    <submittedName>
        <fullName evidence="4">Aldehyde dehydrogenase</fullName>
    </submittedName>
</protein>
<dbReference type="InterPro" id="IPR016163">
    <property type="entry name" value="Ald_DH_C"/>
</dbReference>
<dbReference type="GO" id="GO:0016620">
    <property type="term" value="F:oxidoreductase activity, acting on the aldehyde or oxo group of donors, NAD or NADP as acceptor"/>
    <property type="evidence" value="ECO:0007669"/>
    <property type="project" value="InterPro"/>
</dbReference>
<dbReference type="FunFam" id="3.40.605.10:FF:000026">
    <property type="entry name" value="Aldehyde dehydrogenase, putative"/>
    <property type="match status" value="1"/>
</dbReference>
<dbReference type="STRING" id="444597.BST26_20160"/>
<dbReference type="PANTHER" id="PTHR42804">
    <property type="entry name" value="ALDEHYDE DEHYDROGENASE"/>
    <property type="match status" value="1"/>
</dbReference>
<keyword evidence="2 3" id="KW-0560">Oxidoreductase</keyword>
<dbReference type="OrthoDB" id="6882680at2"/>
<name>A0A1X0CUK9_9MYCO</name>
<evidence type="ECO:0000313" key="5">
    <source>
        <dbReference type="Proteomes" id="UP000192801"/>
    </source>
</evidence>
<comment type="similarity">
    <text evidence="1 3">Belongs to the aldehyde dehydrogenase family.</text>
</comment>
<evidence type="ECO:0000256" key="1">
    <source>
        <dbReference type="ARBA" id="ARBA00009986"/>
    </source>
</evidence>
<keyword evidence="5" id="KW-1185">Reference proteome</keyword>
<proteinExistence type="inferred from homology"/>
<dbReference type="Pfam" id="PF00171">
    <property type="entry name" value="Aldedh"/>
    <property type="match status" value="1"/>
</dbReference>
<dbReference type="InterPro" id="IPR029510">
    <property type="entry name" value="Ald_DH_CS_GLU"/>
</dbReference>
<reference evidence="4 5" key="1">
    <citation type="submission" date="2016-12" db="EMBL/GenBank/DDBJ databases">
        <title>The new phylogeny of genus Mycobacterium.</title>
        <authorList>
            <person name="Tortoli E."/>
            <person name="Trovato A."/>
            <person name="Cirillo D.M."/>
        </authorList>
    </citation>
    <scope>NUCLEOTIDE SEQUENCE [LARGE SCALE GENOMIC DNA]</scope>
    <source>
        <strain evidence="4 5">DSM 45130</strain>
    </source>
</reference>
<dbReference type="SUPFAM" id="SSF53720">
    <property type="entry name" value="ALDH-like"/>
    <property type="match status" value="1"/>
</dbReference>
<organism evidence="4 5">
    <name type="scientific">Mycolicibacterium insubricum</name>
    <dbReference type="NCBI Taxonomy" id="444597"/>
    <lineage>
        <taxon>Bacteria</taxon>
        <taxon>Bacillati</taxon>
        <taxon>Actinomycetota</taxon>
        <taxon>Actinomycetes</taxon>
        <taxon>Mycobacteriales</taxon>
        <taxon>Mycobacteriaceae</taxon>
        <taxon>Mycolicibacterium</taxon>
    </lineage>
</organism>
<dbReference type="RefSeq" id="WP_083033582.1">
    <property type="nucleotide sequence ID" value="NZ_AP022618.1"/>
</dbReference>
<gene>
    <name evidence="4" type="ORF">BST26_20160</name>
</gene>
<dbReference type="PROSITE" id="PS00687">
    <property type="entry name" value="ALDEHYDE_DEHYDR_GLU"/>
    <property type="match status" value="1"/>
</dbReference>
<dbReference type="Gene3D" id="3.40.309.10">
    <property type="entry name" value="Aldehyde Dehydrogenase, Chain A, domain 2"/>
    <property type="match status" value="1"/>
</dbReference>
<dbReference type="Gene3D" id="3.40.605.10">
    <property type="entry name" value="Aldehyde Dehydrogenase, Chain A, domain 1"/>
    <property type="match status" value="1"/>
</dbReference>
<dbReference type="InterPro" id="IPR016162">
    <property type="entry name" value="Ald_DH_N"/>
</dbReference>
<dbReference type="EMBL" id="MVHS01000079">
    <property type="protein sequence ID" value="ORA63775.1"/>
    <property type="molecule type" value="Genomic_DNA"/>
</dbReference>
<dbReference type="InterPro" id="IPR016161">
    <property type="entry name" value="Ald_DH/histidinol_DH"/>
</dbReference>
<evidence type="ECO:0000256" key="2">
    <source>
        <dbReference type="ARBA" id="ARBA00023002"/>
    </source>
</evidence>
<dbReference type="CDD" id="cd07089">
    <property type="entry name" value="ALDH_CddD-AldA-like"/>
    <property type="match status" value="1"/>
</dbReference>
<comment type="caution">
    <text evidence="4">The sequence shown here is derived from an EMBL/GenBank/DDBJ whole genome shotgun (WGS) entry which is preliminary data.</text>
</comment>
<accession>A0A1X0CUK9</accession>
<dbReference type="InterPro" id="IPR015590">
    <property type="entry name" value="Aldehyde_DH_dom"/>
</dbReference>